<name>C4FKU2_9AQUI</name>
<accession>C4FKU2</accession>
<sequence length="33" mass="4061">MKRMDKLIQEYIHDPYFTKEKYHDPSVCERCGV</sequence>
<dbReference type="EMBL" id="ABZS01000116">
    <property type="protein sequence ID" value="EEP60305.1"/>
    <property type="molecule type" value="Genomic_DNA"/>
</dbReference>
<comment type="caution">
    <text evidence="1">The sequence shown here is derived from an EMBL/GenBank/DDBJ whole genome shotgun (WGS) entry which is preliminary data.</text>
</comment>
<dbReference type="Proteomes" id="UP000005540">
    <property type="component" value="Unassembled WGS sequence"/>
</dbReference>
<organism evidence="1 2">
    <name type="scientific">Sulfurihydrogenibium yellowstonense SS-5</name>
    <dbReference type="NCBI Taxonomy" id="432331"/>
    <lineage>
        <taxon>Bacteria</taxon>
        <taxon>Pseudomonadati</taxon>
        <taxon>Aquificota</taxon>
        <taxon>Aquificia</taxon>
        <taxon>Aquificales</taxon>
        <taxon>Hydrogenothermaceae</taxon>
        <taxon>Sulfurihydrogenibium</taxon>
    </lineage>
</organism>
<protein>
    <submittedName>
        <fullName evidence="1">Uncharacterized protein</fullName>
    </submittedName>
</protein>
<proteinExistence type="predicted"/>
<keyword evidence="2" id="KW-1185">Reference proteome</keyword>
<gene>
    <name evidence="1" type="ORF">SULYE_1192</name>
</gene>
<reference evidence="1 2" key="1">
    <citation type="submission" date="2009-04" db="EMBL/GenBank/DDBJ databases">
        <authorList>
            <person name="Reysenbach A.-L."/>
            <person name="Heidelberg J.F."/>
            <person name="Nelson W.C."/>
        </authorList>
    </citation>
    <scope>NUCLEOTIDE SEQUENCE [LARGE SCALE GENOMIC DNA]</scope>
    <source>
        <strain evidence="1 2">SS-5</strain>
    </source>
</reference>
<evidence type="ECO:0000313" key="1">
    <source>
        <dbReference type="EMBL" id="EEP60305.1"/>
    </source>
</evidence>
<feature type="non-terminal residue" evidence="1">
    <location>
        <position position="33"/>
    </location>
</feature>
<evidence type="ECO:0000313" key="2">
    <source>
        <dbReference type="Proteomes" id="UP000005540"/>
    </source>
</evidence>
<dbReference type="AlphaFoldDB" id="C4FKU2"/>